<reference evidence="5" key="1">
    <citation type="submission" date="2021-06" db="EMBL/GenBank/DDBJ databases">
        <authorList>
            <person name="Kallberg Y."/>
            <person name="Tangrot J."/>
            <person name="Rosling A."/>
        </authorList>
    </citation>
    <scope>NUCLEOTIDE SEQUENCE</scope>
    <source>
        <strain evidence="5">BR232B</strain>
    </source>
</reference>
<proteinExistence type="predicted"/>
<dbReference type="InterPro" id="IPR004827">
    <property type="entry name" value="bZIP"/>
</dbReference>
<evidence type="ECO:0000313" key="6">
    <source>
        <dbReference type="Proteomes" id="UP000789739"/>
    </source>
</evidence>
<sequence>MATASATTTTQSTTPTQSILLSTHTLRRKLPNESLDNKIMIKISSEEQDSKNSEITNGSNVVDANSCKRDKPEEPSQQPQPPQRKRPGRKPNPASPALRKAQNRAAQRAFRERKERHLCDLENTIKALRESQYESSIEYQKEIQRHRSLIESLETELFYHKRLALSFEFALNSINGNADASTKIKNSIQMQLPGQALLHGLTMTPNSAMYNLAQPNSNSSYGVAHQQIQAETINMLPSPSNSSALLSPISTPPTPPVLGVAEFGTPTHLTLGEGHGGEYEVSDANSVIAMSKPPSYPAASPVDGNGMIFYNEMFHPNYTAMLEDAQNVYSNPTAQLQLL</sequence>
<dbReference type="Proteomes" id="UP000789739">
    <property type="component" value="Unassembled WGS sequence"/>
</dbReference>
<evidence type="ECO:0000259" key="4">
    <source>
        <dbReference type="PROSITE" id="PS00036"/>
    </source>
</evidence>
<evidence type="ECO:0000256" key="2">
    <source>
        <dbReference type="ARBA" id="ARBA00023242"/>
    </source>
</evidence>
<gene>
    <name evidence="5" type="ORF">PBRASI_LOCUS897</name>
</gene>
<dbReference type="GO" id="GO:0000976">
    <property type="term" value="F:transcription cis-regulatory region binding"/>
    <property type="evidence" value="ECO:0007669"/>
    <property type="project" value="InterPro"/>
</dbReference>
<dbReference type="InterPro" id="IPR050936">
    <property type="entry name" value="AP-1-like"/>
</dbReference>
<name>A0A9N8Z1Q5_9GLOM</name>
<keyword evidence="6" id="KW-1185">Reference proteome</keyword>
<comment type="caution">
    <text evidence="5">The sequence shown here is derived from an EMBL/GenBank/DDBJ whole genome shotgun (WGS) entry which is preliminary data.</text>
</comment>
<feature type="compositionally biased region" description="Polar residues" evidence="3">
    <location>
        <begin position="53"/>
        <end position="63"/>
    </location>
</feature>
<feature type="region of interest" description="Disordered" evidence="3">
    <location>
        <begin position="1"/>
        <end position="114"/>
    </location>
</feature>
<dbReference type="PANTHER" id="PTHR40621">
    <property type="entry name" value="TRANSCRIPTION FACTOR KAPC-RELATED"/>
    <property type="match status" value="1"/>
</dbReference>
<accession>A0A9N8Z1Q5</accession>
<protein>
    <submittedName>
        <fullName evidence="5">6871_t:CDS:1</fullName>
    </submittedName>
</protein>
<feature type="compositionally biased region" description="Low complexity" evidence="3">
    <location>
        <begin position="1"/>
        <end position="18"/>
    </location>
</feature>
<evidence type="ECO:0000256" key="1">
    <source>
        <dbReference type="ARBA" id="ARBA00004123"/>
    </source>
</evidence>
<dbReference type="CDD" id="cd14688">
    <property type="entry name" value="bZIP_YAP"/>
    <property type="match status" value="1"/>
</dbReference>
<dbReference type="GO" id="GO:0001228">
    <property type="term" value="F:DNA-binding transcription activator activity, RNA polymerase II-specific"/>
    <property type="evidence" value="ECO:0007669"/>
    <property type="project" value="TreeGrafter"/>
</dbReference>
<dbReference type="Gene3D" id="1.20.5.170">
    <property type="match status" value="1"/>
</dbReference>
<dbReference type="OrthoDB" id="2593073at2759"/>
<organism evidence="5 6">
    <name type="scientific">Paraglomus brasilianum</name>
    <dbReference type="NCBI Taxonomy" id="144538"/>
    <lineage>
        <taxon>Eukaryota</taxon>
        <taxon>Fungi</taxon>
        <taxon>Fungi incertae sedis</taxon>
        <taxon>Mucoromycota</taxon>
        <taxon>Glomeromycotina</taxon>
        <taxon>Glomeromycetes</taxon>
        <taxon>Paraglomerales</taxon>
        <taxon>Paraglomeraceae</taxon>
        <taxon>Paraglomus</taxon>
    </lineage>
</organism>
<keyword evidence="2" id="KW-0539">Nucleus</keyword>
<dbReference type="GO" id="GO:0090575">
    <property type="term" value="C:RNA polymerase II transcription regulator complex"/>
    <property type="evidence" value="ECO:0007669"/>
    <property type="project" value="TreeGrafter"/>
</dbReference>
<dbReference type="AlphaFoldDB" id="A0A9N8Z1Q5"/>
<dbReference type="EMBL" id="CAJVPI010000051">
    <property type="protein sequence ID" value="CAG8467321.1"/>
    <property type="molecule type" value="Genomic_DNA"/>
</dbReference>
<evidence type="ECO:0000313" key="5">
    <source>
        <dbReference type="EMBL" id="CAG8467321.1"/>
    </source>
</evidence>
<evidence type="ECO:0000256" key="3">
    <source>
        <dbReference type="SAM" id="MobiDB-lite"/>
    </source>
</evidence>
<dbReference type="PANTHER" id="PTHR40621:SF6">
    <property type="entry name" value="AP-1-LIKE TRANSCRIPTION FACTOR YAP1-RELATED"/>
    <property type="match status" value="1"/>
</dbReference>
<comment type="subcellular location">
    <subcellularLocation>
        <location evidence="1">Nucleus</location>
    </subcellularLocation>
</comment>
<dbReference type="SUPFAM" id="SSF57959">
    <property type="entry name" value="Leucine zipper domain"/>
    <property type="match status" value="1"/>
</dbReference>
<feature type="domain" description="BZIP" evidence="4">
    <location>
        <begin position="99"/>
        <end position="113"/>
    </location>
</feature>
<dbReference type="InterPro" id="IPR046347">
    <property type="entry name" value="bZIP_sf"/>
</dbReference>
<dbReference type="PROSITE" id="PS00036">
    <property type="entry name" value="BZIP_BASIC"/>
    <property type="match status" value="1"/>
</dbReference>